<dbReference type="PANTHER" id="PTHR30543">
    <property type="entry name" value="CHROMATE REDUCTASE"/>
    <property type="match status" value="1"/>
</dbReference>
<keyword evidence="2" id="KW-0830">Ubiquinone</keyword>
<dbReference type="PANTHER" id="PTHR30543:SF21">
    <property type="entry name" value="NAD(P)H-DEPENDENT FMN REDUCTASE LOT6"/>
    <property type="match status" value="1"/>
</dbReference>
<gene>
    <name evidence="2" type="ORF">GSD1FS_1896</name>
</gene>
<dbReference type="Gene3D" id="3.40.50.360">
    <property type="match status" value="1"/>
</dbReference>
<dbReference type="InterPro" id="IPR005025">
    <property type="entry name" value="FMN_Rdtase-like_dom"/>
</dbReference>
<dbReference type="GO" id="GO:0005829">
    <property type="term" value="C:cytosol"/>
    <property type="evidence" value="ECO:0007669"/>
    <property type="project" value="TreeGrafter"/>
</dbReference>
<dbReference type="GO" id="GO:0016491">
    <property type="term" value="F:oxidoreductase activity"/>
    <property type="evidence" value="ECO:0007669"/>
    <property type="project" value="InterPro"/>
</dbReference>
<dbReference type="RefSeq" id="WP_155589315.1">
    <property type="nucleotide sequence ID" value="NZ_WNLP01000013.1"/>
</dbReference>
<dbReference type="GO" id="GO:0010181">
    <property type="term" value="F:FMN binding"/>
    <property type="evidence" value="ECO:0007669"/>
    <property type="project" value="TreeGrafter"/>
</dbReference>
<proteinExistence type="predicted"/>
<dbReference type="EMBL" id="WNLP01000013">
    <property type="protein sequence ID" value="MUH60521.1"/>
    <property type="molecule type" value="Genomic_DNA"/>
</dbReference>
<dbReference type="InterPro" id="IPR029039">
    <property type="entry name" value="Flavoprotein-like_sf"/>
</dbReference>
<reference evidence="2 3" key="1">
    <citation type="submission" date="2019-09" db="EMBL/GenBank/DDBJ databases">
        <title>Bifidobacterium canis sp. nov., isolated from the digestive tract of German Shepherd dog puppy.</title>
        <authorList>
            <person name="Bunesova V."/>
        </authorList>
    </citation>
    <scope>NUCLEOTIDE SEQUENCE [LARGE SCALE GENOMIC DNA]</scope>
    <source>
        <strain evidence="2 3">GSD1FS</strain>
    </source>
</reference>
<protein>
    <submittedName>
        <fullName evidence="2">NADH-ubiquinone oxidoreductase</fullName>
    </submittedName>
</protein>
<keyword evidence="3" id="KW-1185">Reference proteome</keyword>
<feature type="domain" description="NADPH-dependent FMN reductase-like" evidence="1">
    <location>
        <begin position="5"/>
        <end position="147"/>
    </location>
</feature>
<dbReference type="Pfam" id="PF03358">
    <property type="entry name" value="FMN_red"/>
    <property type="match status" value="1"/>
</dbReference>
<dbReference type="SUPFAM" id="SSF52218">
    <property type="entry name" value="Flavoproteins"/>
    <property type="match status" value="1"/>
</dbReference>
<dbReference type="InterPro" id="IPR050712">
    <property type="entry name" value="NAD(P)H-dep_reductase"/>
</dbReference>
<comment type="caution">
    <text evidence="2">The sequence shown here is derived from an EMBL/GenBank/DDBJ whole genome shotgun (WGS) entry which is preliminary data.</text>
</comment>
<name>A0A7K1J7I6_9BIFI</name>
<dbReference type="Proteomes" id="UP000487882">
    <property type="component" value="Unassembled WGS sequence"/>
</dbReference>
<evidence type="ECO:0000313" key="2">
    <source>
        <dbReference type="EMBL" id="MUH60521.1"/>
    </source>
</evidence>
<dbReference type="AlphaFoldDB" id="A0A7K1J7I6"/>
<organism evidence="2 3">
    <name type="scientific">Bifidobacterium canis</name>
    <dbReference type="NCBI Taxonomy" id="2610880"/>
    <lineage>
        <taxon>Bacteria</taxon>
        <taxon>Bacillati</taxon>
        <taxon>Actinomycetota</taxon>
        <taxon>Actinomycetes</taxon>
        <taxon>Bifidobacteriales</taxon>
        <taxon>Bifidobacteriaceae</taxon>
        <taxon>Bifidobacterium</taxon>
    </lineage>
</organism>
<evidence type="ECO:0000313" key="3">
    <source>
        <dbReference type="Proteomes" id="UP000487882"/>
    </source>
</evidence>
<evidence type="ECO:0000259" key="1">
    <source>
        <dbReference type="Pfam" id="PF03358"/>
    </source>
</evidence>
<sequence>MAKPNIAFIETSLDDGSFEAKLANTAIKAIGDRAEVIPIDYADLPMLNAGTDEPDPAAALAIRDKLDAADGVWVFVSEYHKTIPDSVRNLFQWMSMPDTKNPETGENVLHNMPACITGVGGSKGMVPRALLGDLLEANGMYVFPIEVGLSVPEEAFQTNDWVMNEADEGAITMQANDFLNFIQENPIDRK</sequence>
<accession>A0A7K1J7I6</accession>